<dbReference type="RefSeq" id="XP_025831666.1">
    <property type="nucleotide sequence ID" value="XM_025975881.1"/>
</dbReference>
<protein>
    <submittedName>
        <fullName evidence="2 3">Uncharacterized protein LOC112904831 isoform X1</fullName>
    </submittedName>
</protein>
<organism evidence="1 2">
    <name type="scientific">Agrilus planipennis</name>
    <name type="common">Emerald ash borer</name>
    <name type="synonym">Agrilus marcopoli</name>
    <dbReference type="NCBI Taxonomy" id="224129"/>
    <lineage>
        <taxon>Eukaryota</taxon>
        <taxon>Metazoa</taxon>
        <taxon>Ecdysozoa</taxon>
        <taxon>Arthropoda</taxon>
        <taxon>Hexapoda</taxon>
        <taxon>Insecta</taxon>
        <taxon>Pterygota</taxon>
        <taxon>Neoptera</taxon>
        <taxon>Endopterygota</taxon>
        <taxon>Coleoptera</taxon>
        <taxon>Polyphaga</taxon>
        <taxon>Elateriformia</taxon>
        <taxon>Buprestoidea</taxon>
        <taxon>Buprestidae</taxon>
        <taxon>Agrilinae</taxon>
        <taxon>Agrilus</taxon>
    </lineage>
</organism>
<dbReference type="RefSeq" id="XP_025831667.1">
    <property type="nucleotide sequence ID" value="XM_025975882.1"/>
</dbReference>
<evidence type="ECO:0000313" key="1">
    <source>
        <dbReference type="Proteomes" id="UP000192223"/>
    </source>
</evidence>
<dbReference type="AlphaFoldDB" id="A0A7F5R6R6"/>
<gene>
    <name evidence="2 3" type="primary">LOC112904831</name>
</gene>
<evidence type="ECO:0000313" key="3">
    <source>
        <dbReference type="RefSeq" id="XP_025831667.1"/>
    </source>
</evidence>
<dbReference type="GeneID" id="112904831"/>
<reference evidence="2 3" key="1">
    <citation type="submission" date="2025-04" db="UniProtKB">
        <authorList>
            <consortium name="RefSeq"/>
        </authorList>
    </citation>
    <scope>IDENTIFICATION</scope>
    <source>
        <tissue evidence="2 3">Entire body</tissue>
    </source>
</reference>
<name>A0A7F5R6R6_AGRPL</name>
<accession>A0A7F5R6R6</accession>
<dbReference type="KEGG" id="apln:112904831"/>
<keyword evidence="1" id="KW-1185">Reference proteome</keyword>
<dbReference type="Proteomes" id="UP000192223">
    <property type="component" value="Unplaced"/>
</dbReference>
<proteinExistence type="predicted"/>
<evidence type="ECO:0000313" key="2">
    <source>
        <dbReference type="RefSeq" id="XP_025831666.1"/>
    </source>
</evidence>
<sequence length="130" mass="15293">MGIGEWNYVHFNHKVYQLIIELMSARDPNIYCDGSCFVHIQFLIFEKNFSYIERIHTLLMGQFRRESGTERQIMGNRKEGCNRSRSNNRQLPGSPVTWFPGRGFLNFSFSLVLRIWSWGSFNGSVVTSWF</sequence>